<organism evidence="2">
    <name type="scientific">Perkinsus marinus (strain ATCC 50983 / TXsc)</name>
    <dbReference type="NCBI Taxonomy" id="423536"/>
    <lineage>
        <taxon>Eukaryota</taxon>
        <taxon>Sar</taxon>
        <taxon>Alveolata</taxon>
        <taxon>Perkinsozoa</taxon>
        <taxon>Perkinsea</taxon>
        <taxon>Perkinsida</taxon>
        <taxon>Perkinsidae</taxon>
        <taxon>Perkinsus</taxon>
    </lineage>
</organism>
<dbReference type="Proteomes" id="UP000007800">
    <property type="component" value="Unassembled WGS sequence"/>
</dbReference>
<gene>
    <name evidence="1" type="ORF">Pmar_PMAR005173</name>
</gene>
<dbReference type="EMBL" id="GG671811">
    <property type="protein sequence ID" value="EER18268.1"/>
    <property type="molecule type" value="Genomic_DNA"/>
</dbReference>
<accession>C5KAU2</accession>
<dbReference type="RefSeq" id="XP_002786472.1">
    <property type="nucleotide sequence ID" value="XM_002786426.1"/>
</dbReference>
<dbReference type="InterPro" id="IPR011992">
    <property type="entry name" value="EF-hand-dom_pair"/>
</dbReference>
<proteinExistence type="predicted"/>
<dbReference type="AlphaFoldDB" id="C5KAU2"/>
<dbReference type="OrthoDB" id="424291at2759"/>
<name>C5KAU2_PERM5</name>
<dbReference type="GeneID" id="9048922"/>
<dbReference type="OMA" id="MCESAKR"/>
<evidence type="ECO:0000313" key="1">
    <source>
        <dbReference type="EMBL" id="EER18268.1"/>
    </source>
</evidence>
<sequence length="421" mass="47186">MVNKCLDNSRADDECASALHLIASKCDGTGAKDLRDIFQHTLKSCQQRTKCFKEIFIRKLTDEFPVLSTAQIEALAERYKSVSHPEKVNYWNFQCDVDALKGERPKQVWACRSSDIPEAVRILFRAAFDQRVDLRELCVDADGNPWRIAQRLNVHLSPEDAKTMMDTFGLPIAGQGFTMDPYRLHEAYKRFVWNFSHNDFRITKPLSESAVQDWISQPLNVHIKNTEGVEEALTRLKQHMTAYMISPAALADYFEFNVPSAVDRMRGETATIDIFHRGLSNLLSALTQDTPLTQADVDCLTAHFAPSYRRLCTATAGVLTQVPQTELDALDPASVLMKASDVKLMPHCRAFDSNRSGCVRVWDLPNILAHANIRASLSDVQALAQAFGRGDGWVDYIRMCESAKRSGAATEKGAWKSAHSG</sequence>
<dbReference type="InParanoid" id="C5KAU2"/>
<protein>
    <recommendedName>
        <fullName evidence="3">EF-hand domain-containing protein</fullName>
    </recommendedName>
</protein>
<reference evidence="1 2" key="1">
    <citation type="submission" date="2008-07" db="EMBL/GenBank/DDBJ databases">
        <authorList>
            <person name="El-Sayed N."/>
            <person name="Caler E."/>
            <person name="Inman J."/>
            <person name="Amedeo P."/>
            <person name="Hass B."/>
            <person name="Wortman J."/>
        </authorList>
    </citation>
    <scope>NUCLEOTIDE SEQUENCE [LARGE SCALE GENOMIC DNA]</scope>
    <source>
        <strain evidence="2">ATCC 50983 / TXsc</strain>
    </source>
</reference>
<evidence type="ECO:0000313" key="2">
    <source>
        <dbReference type="Proteomes" id="UP000007800"/>
    </source>
</evidence>
<keyword evidence="2" id="KW-1185">Reference proteome</keyword>
<dbReference type="SUPFAM" id="SSF47473">
    <property type="entry name" value="EF-hand"/>
    <property type="match status" value="1"/>
</dbReference>
<evidence type="ECO:0008006" key="3">
    <source>
        <dbReference type="Google" id="ProtNLM"/>
    </source>
</evidence>